<dbReference type="AlphaFoldDB" id="A0A816GY27"/>
<dbReference type="EMBL" id="CAJNOQ010065864">
    <property type="protein sequence ID" value="CAF1679894.1"/>
    <property type="molecule type" value="Genomic_DNA"/>
</dbReference>
<gene>
    <name evidence="6" type="ORF">GPM918_LOCUS46575</name>
    <name evidence="7" type="ORF">SRO942_LOCUS51006</name>
</gene>
<evidence type="ECO:0008006" key="9">
    <source>
        <dbReference type="Google" id="ProtNLM"/>
    </source>
</evidence>
<accession>A0A816GY27</accession>
<dbReference type="Proteomes" id="UP000681722">
    <property type="component" value="Unassembled WGS sequence"/>
</dbReference>
<evidence type="ECO:0000256" key="4">
    <source>
        <dbReference type="ARBA" id="ARBA00022833"/>
    </source>
</evidence>
<dbReference type="OrthoDB" id="1607513at2759"/>
<proteinExistence type="predicted"/>
<evidence type="ECO:0000313" key="8">
    <source>
        <dbReference type="Proteomes" id="UP000663829"/>
    </source>
</evidence>
<dbReference type="PANTHER" id="PTHR46481:SF10">
    <property type="entry name" value="ZINC FINGER BED DOMAIN-CONTAINING PROTEIN 39"/>
    <property type="match status" value="1"/>
</dbReference>
<name>A0A816GY27_9BILA</name>
<dbReference type="InterPro" id="IPR052035">
    <property type="entry name" value="ZnF_BED_domain_contain"/>
</dbReference>
<reference evidence="6" key="1">
    <citation type="submission" date="2021-02" db="EMBL/GenBank/DDBJ databases">
        <authorList>
            <person name="Nowell W R."/>
        </authorList>
    </citation>
    <scope>NUCLEOTIDE SEQUENCE</scope>
</reference>
<keyword evidence="5" id="KW-0539">Nucleus</keyword>
<sequence length="76" mass="8923">MNEVEPSYMIPTRNYFRDVVIKKQCEEVGVQLRKELNDAKWVAVTSDMWSSDAKVNYITITAHYTDEQFVAHNRVL</sequence>
<evidence type="ECO:0000256" key="2">
    <source>
        <dbReference type="ARBA" id="ARBA00022723"/>
    </source>
</evidence>
<keyword evidence="8" id="KW-1185">Reference proteome</keyword>
<dbReference type="GO" id="GO:0008270">
    <property type="term" value="F:zinc ion binding"/>
    <property type="evidence" value="ECO:0007669"/>
    <property type="project" value="UniProtKB-KW"/>
</dbReference>
<evidence type="ECO:0000256" key="5">
    <source>
        <dbReference type="ARBA" id="ARBA00023242"/>
    </source>
</evidence>
<comment type="caution">
    <text evidence="6">The sequence shown here is derived from an EMBL/GenBank/DDBJ whole genome shotgun (WGS) entry which is preliminary data.</text>
</comment>
<dbReference type="PANTHER" id="PTHR46481">
    <property type="entry name" value="ZINC FINGER BED DOMAIN-CONTAINING PROTEIN 4"/>
    <property type="match status" value="1"/>
</dbReference>
<evidence type="ECO:0000313" key="6">
    <source>
        <dbReference type="EMBL" id="CAF1679894.1"/>
    </source>
</evidence>
<dbReference type="GO" id="GO:0005634">
    <property type="term" value="C:nucleus"/>
    <property type="evidence" value="ECO:0007669"/>
    <property type="project" value="UniProtKB-SubCell"/>
</dbReference>
<keyword evidence="3" id="KW-0863">Zinc-finger</keyword>
<dbReference type="Proteomes" id="UP000663829">
    <property type="component" value="Unassembled WGS sequence"/>
</dbReference>
<evidence type="ECO:0000256" key="1">
    <source>
        <dbReference type="ARBA" id="ARBA00004123"/>
    </source>
</evidence>
<protein>
    <recommendedName>
        <fullName evidence="9">Transposase</fullName>
    </recommendedName>
</protein>
<keyword evidence="4" id="KW-0862">Zinc</keyword>
<evidence type="ECO:0000256" key="3">
    <source>
        <dbReference type="ARBA" id="ARBA00022771"/>
    </source>
</evidence>
<comment type="subcellular location">
    <subcellularLocation>
        <location evidence="1">Nucleus</location>
    </subcellularLocation>
</comment>
<keyword evidence="2" id="KW-0479">Metal-binding</keyword>
<evidence type="ECO:0000313" key="7">
    <source>
        <dbReference type="EMBL" id="CAF4678022.1"/>
    </source>
</evidence>
<feature type="non-terminal residue" evidence="6">
    <location>
        <position position="1"/>
    </location>
</feature>
<dbReference type="EMBL" id="CAJOBC010152776">
    <property type="protein sequence ID" value="CAF4678022.1"/>
    <property type="molecule type" value="Genomic_DNA"/>
</dbReference>
<organism evidence="6 8">
    <name type="scientific">Didymodactylos carnosus</name>
    <dbReference type="NCBI Taxonomy" id="1234261"/>
    <lineage>
        <taxon>Eukaryota</taxon>
        <taxon>Metazoa</taxon>
        <taxon>Spiralia</taxon>
        <taxon>Gnathifera</taxon>
        <taxon>Rotifera</taxon>
        <taxon>Eurotatoria</taxon>
        <taxon>Bdelloidea</taxon>
        <taxon>Philodinida</taxon>
        <taxon>Philodinidae</taxon>
        <taxon>Didymodactylos</taxon>
    </lineage>
</organism>